<dbReference type="GO" id="GO:0016740">
    <property type="term" value="F:transferase activity"/>
    <property type="evidence" value="ECO:0007669"/>
    <property type="project" value="UniProtKB-KW"/>
</dbReference>
<sequence>MRGAWRELAGPPARFGTAPGVRVAVAPASRLCPPGWCGVVVVAGAVLATAPDPARARALEPVLDDLLTARPPGPVRLTAASVTALATALATAFPAGDVLGPADLAYSPAPVGRPADDAAPVRALAGTDPLVAALLAACPADDVAEAAVGATTSPVFAVVRDGAALAVAGYERWPGGVAHLSVLTRPDARGTGLARAVAAVATDHAHRAGLLPQWRARPPASVRVARALGYRSLGQQLSLRPGT</sequence>
<dbReference type="KEGG" id="kra:Krad_3402"/>
<protein>
    <submittedName>
        <fullName evidence="1">GCN5-related N-acetyltransferase</fullName>
    </submittedName>
</protein>
<dbReference type="EMBL" id="CP000750">
    <property type="protein sequence ID" value="ABS04866.1"/>
    <property type="molecule type" value="Genomic_DNA"/>
</dbReference>
<organism evidence="1 2">
    <name type="scientific">Kineococcus radiotolerans (strain ATCC BAA-149 / DSM 14245 / SRS30216)</name>
    <dbReference type="NCBI Taxonomy" id="266940"/>
    <lineage>
        <taxon>Bacteria</taxon>
        <taxon>Bacillati</taxon>
        <taxon>Actinomycetota</taxon>
        <taxon>Actinomycetes</taxon>
        <taxon>Kineosporiales</taxon>
        <taxon>Kineosporiaceae</taxon>
        <taxon>Kineococcus</taxon>
    </lineage>
</organism>
<dbReference type="Proteomes" id="UP000001116">
    <property type="component" value="Chromosome"/>
</dbReference>
<dbReference type="STRING" id="266940.Krad_3402"/>
<dbReference type="eggNOG" id="COG1670">
    <property type="taxonomic scope" value="Bacteria"/>
</dbReference>
<dbReference type="OrthoDB" id="4824241at2"/>
<gene>
    <name evidence="1" type="ordered locus">Krad_3402</name>
</gene>
<dbReference type="CDD" id="cd04301">
    <property type="entry name" value="NAT_SF"/>
    <property type="match status" value="1"/>
</dbReference>
<keyword evidence="2" id="KW-1185">Reference proteome</keyword>
<dbReference type="SUPFAM" id="SSF55729">
    <property type="entry name" value="Acyl-CoA N-acyltransferases (Nat)"/>
    <property type="match status" value="1"/>
</dbReference>
<dbReference type="RefSeq" id="WP_012086874.1">
    <property type="nucleotide sequence ID" value="NC_009664.2"/>
</dbReference>
<dbReference type="Pfam" id="PF12746">
    <property type="entry name" value="GNAT_acetyltran"/>
    <property type="match status" value="1"/>
</dbReference>
<evidence type="ECO:0000313" key="2">
    <source>
        <dbReference type="Proteomes" id="UP000001116"/>
    </source>
</evidence>
<accession>A6WDH7</accession>
<reference evidence="2" key="1">
    <citation type="journal article" date="2008" name="PLoS ONE">
        <title>Survival in nuclear waste, extreme resistance, and potential applications gleaned from the genome sequence of Kineococcus radiotolerans SRS30216.</title>
        <authorList>
            <person name="Bagwell C.E."/>
            <person name="Bhat S."/>
            <person name="Hawkins G.M."/>
            <person name="Smith B.W."/>
            <person name="Biswas T."/>
            <person name="Hoover T.R."/>
            <person name="Saunders E."/>
            <person name="Han C.S."/>
            <person name="Tsodikov O.V."/>
            <person name="Shimkets L.J."/>
        </authorList>
    </citation>
    <scope>NUCLEOTIDE SEQUENCE [LARGE SCALE GENOMIC DNA]</scope>
    <source>
        <strain evidence="2">ATCC BAA-149 / DSM 14245 / SRS30216</strain>
    </source>
</reference>
<name>A6WDH7_KINRD</name>
<proteinExistence type="predicted"/>
<evidence type="ECO:0000313" key="1">
    <source>
        <dbReference type="EMBL" id="ABS04866.1"/>
    </source>
</evidence>
<dbReference type="Gene3D" id="3.40.630.30">
    <property type="match status" value="1"/>
</dbReference>
<dbReference type="InterPro" id="IPR016181">
    <property type="entry name" value="Acyl_CoA_acyltransferase"/>
</dbReference>
<dbReference type="InterPro" id="IPR027365">
    <property type="entry name" value="GNAT_acetyltra_YdfB-like"/>
</dbReference>
<dbReference type="AlphaFoldDB" id="A6WDH7"/>
<dbReference type="HOGENOM" id="CLU_101397_0_0_11"/>